<dbReference type="Gene3D" id="3.30.530.20">
    <property type="match status" value="1"/>
</dbReference>
<evidence type="ECO:0000259" key="2">
    <source>
        <dbReference type="Pfam" id="PF08327"/>
    </source>
</evidence>
<keyword evidence="4" id="KW-1185">Reference proteome</keyword>
<gene>
    <name evidence="3" type="ORF">GCM10007853_04730</name>
</gene>
<dbReference type="CDD" id="cd08898">
    <property type="entry name" value="SRPBCC_CalC_Aha1-like_5"/>
    <property type="match status" value="1"/>
</dbReference>
<feature type="domain" description="Activator of Hsp90 ATPase homologue 1/2-like C-terminal" evidence="2">
    <location>
        <begin position="12"/>
        <end position="147"/>
    </location>
</feature>
<dbReference type="RefSeq" id="WP_284387088.1">
    <property type="nucleotide sequence ID" value="NZ_BSNK01000001.1"/>
</dbReference>
<sequence>MKNRIVKVVALKAPISRVWRAISDYKEFGQWFRVDLDGPFEPGALSTGKMTFPGYEHYPWRATIERMEPERLMSFSWHDFDERSGLDVAEQATMLVEFRLEPTAEGTRLTITESGFEVLPDPRRLEVLRDNTEGWNIQAEQLIAYVE</sequence>
<proteinExistence type="inferred from homology"/>
<name>A0ABQ5V6J7_9PROT</name>
<evidence type="ECO:0000313" key="4">
    <source>
        <dbReference type="Proteomes" id="UP001161391"/>
    </source>
</evidence>
<evidence type="ECO:0000313" key="3">
    <source>
        <dbReference type="EMBL" id="GLQ22599.1"/>
    </source>
</evidence>
<reference evidence="3" key="2">
    <citation type="submission" date="2023-01" db="EMBL/GenBank/DDBJ databases">
        <title>Draft genome sequence of Algimonas ampicilliniresistens strain NBRC 108219.</title>
        <authorList>
            <person name="Sun Q."/>
            <person name="Mori K."/>
        </authorList>
    </citation>
    <scope>NUCLEOTIDE SEQUENCE</scope>
    <source>
        <strain evidence="3">NBRC 108219</strain>
    </source>
</reference>
<comment type="caution">
    <text evidence="3">The sequence shown here is derived from an EMBL/GenBank/DDBJ whole genome shotgun (WGS) entry which is preliminary data.</text>
</comment>
<protein>
    <submittedName>
        <fullName evidence="3">Vanillate O-demethylase oxidoreductase VanB</fullName>
    </submittedName>
</protein>
<comment type="similarity">
    <text evidence="1">Belongs to the AHA1 family.</text>
</comment>
<accession>A0ABQ5V6J7</accession>
<dbReference type="InterPro" id="IPR013538">
    <property type="entry name" value="ASHA1/2-like_C"/>
</dbReference>
<dbReference type="Proteomes" id="UP001161391">
    <property type="component" value="Unassembled WGS sequence"/>
</dbReference>
<organism evidence="3 4">
    <name type="scientific">Algimonas ampicilliniresistens</name>
    <dbReference type="NCBI Taxonomy" id="1298735"/>
    <lineage>
        <taxon>Bacteria</taxon>
        <taxon>Pseudomonadati</taxon>
        <taxon>Pseudomonadota</taxon>
        <taxon>Alphaproteobacteria</taxon>
        <taxon>Maricaulales</taxon>
        <taxon>Robiginitomaculaceae</taxon>
        <taxon>Algimonas</taxon>
    </lineage>
</organism>
<dbReference type="InterPro" id="IPR023393">
    <property type="entry name" value="START-like_dom_sf"/>
</dbReference>
<dbReference type="EMBL" id="BSNK01000001">
    <property type="protein sequence ID" value="GLQ22599.1"/>
    <property type="molecule type" value="Genomic_DNA"/>
</dbReference>
<reference evidence="3" key="1">
    <citation type="journal article" date="2014" name="Int. J. Syst. Evol. Microbiol.">
        <title>Complete genome of a new Firmicutes species belonging to the dominant human colonic microbiota ('Ruminococcus bicirculans') reveals two chromosomes and a selective capacity to utilize plant glucans.</title>
        <authorList>
            <consortium name="NISC Comparative Sequencing Program"/>
            <person name="Wegmann U."/>
            <person name="Louis P."/>
            <person name="Goesmann A."/>
            <person name="Henrissat B."/>
            <person name="Duncan S.H."/>
            <person name="Flint H.J."/>
        </authorList>
    </citation>
    <scope>NUCLEOTIDE SEQUENCE</scope>
    <source>
        <strain evidence="3">NBRC 108219</strain>
    </source>
</reference>
<evidence type="ECO:0000256" key="1">
    <source>
        <dbReference type="ARBA" id="ARBA00006817"/>
    </source>
</evidence>
<dbReference type="SUPFAM" id="SSF55961">
    <property type="entry name" value="Bet v1-like"/>
    <property type="match status" value="1"/>
</dbReference>
<dbReference type="Pfam" id="PF08327">
    <property type="entry name" value="AHSA1"/>
    <property type="match status" value="1"/>
</dbReference>